<keyword evidence="1" id="KW-1133">Transmembrane helix</keyword>
<keyword evidence="3" id="KW-1185">Reference proteome</keyword>
<keyword evidence="1" id="KW-0472">Membrane</keyword>
<evidence type="ECO:0000256" key="1">
    <source>
        <dbReference type="SAM" id="Phobius"/>
    </source>
</evidence>
<accession>A0A4Q9B9R5</accession>
<dbReference type="RefSeq" id="WP_130923592.1">
    <property type="nucleotide sequence ID" value="NZ_CP049835.1"/>
</dbReference>
<keyword evidence="1" id="KW-0812">Transmembrane</keyword>
<feature type="transmembrane region" description="Helical" evidence="1">
    <location>
        <begin position="56"/>
        <end position="78"/>
    </location>
</feature>
<feature type="transmembrane region" description="Helical" evidence="1">
    <location>
        <begin position="111"/>
        <end position="138"/>
    </location>
</feature>
<gene>
    <name evidence="2" type="ORF">EWU20_09105</name>
</gene>
<reference evidence="2 3" key="1">
    <citation type="submission" date="2019-02" db="EMBL/GenBank/DDBJ databases">
        <title>Genome of a new Bacteroidetes strain.</title>
        <authorList>
            <person name="Pitt A."/>
        </authorList>
    </citation>
    <scope>NUCLEOTIDE SEQUENCE [LARGE SCALE GENOMIC DNA]</scope>
    <source>
        <strain evidence="2 3">103A-SOEBACH</strain>
    </source>
</reference>
<feature type="transmembrane region" description="Helical" evidence="1">
    <location>
        <begin position="12"/>
        <end position="36"/>
    </location>
</feature>
<dbReference type="EMBL" id="SEWY01000004">
    <property type="protein sequence ID" value="TBH71974.1"/>
    <property type="molecule type" value="Genomic_DNA"/>
</dbReference>
<dbReference type="Proteomes" id="UP000293583">
    <property type="component" value="Unassembled WGS sequence"/>
</dbReference>
<proteinExistence type="predicted"/>
<feature type="transmembrane region" description="Helical" evidence="1">
    <location>
        <begin position="85"/>
        <end position="105"/>
    </location>
</feature>
<dbReference type="OrthoDB" id="265224at2"/>
<evidence type="ECO:0000313" key="3">
    <source>
        <dbReference type="Proteomes" id="UP000293583"/>
    </source>
</evidence>
<evidence type="ECO:0000313" key="2">
    <source>
        <dbReference type="EMBL" id="TBH71974.1"/>
    </source>
</evidence>
<evidence type="ECO:0008006" key="4">
    <source>
        <dbReference type="Google" id="ProtNLM"/>
    </source>
</evidence>
<dbReference type="AlphaFoldDB" id="A0A4Q9B9R5"/>
<name>A0A4Q9B9R5_9BACT</name>
<sequence length="142" mass="16125">MVTISKTRLQALVTAAWLNRAMIAVVYIWFGFLKVLGTSPAEGLVTKLFNLTLEPFMGIQTFLLILGIGECAIGMLWLSPRLTKIAFWVLIGHLFMTFLPVLFLVEETWQSFFALTLTGQYIIKNVVLLSAAWFIYVFREEA</sequence>
<organism evidence="2 3">
    <name type="scientific">Aquirufa antheringensis</name>
    <dbReference type="NCBI Taxonomy" id="2516559"/>
    <lineage>
        <taxon>Bacteria</taxon>
        <taxon>Pseudomonadati</taxon>
        <taxon>Bacteroidota</taxon>
        <taxon>Cytophagia</taxon>
        <taxon>Cytophagales</taxon>
        <taxon>Flectobacillaceae</taxon>
        <taxon>Aquirufa</taxon>
    </lineage>
</organism>
<comment type="caution">
    <text evidence="2">The sequence shown here is derived from an EMBL/GenBank/DDBJ whole genome shotgun (WGS) entry which is preliminary data.</text>
</comment>
<protein>
    <recommendedName>
        <fullName evidence="4">DoxX family membrane protein</fullName>
    </recommendedName>
</protein>